<comment type="caution">
    <text evidence="6">The sequence shown here is derived from an EMBL/GenBank/DDBJ whole genome shotgun (WGS) entry which is preliminary data.</text>
</comment>
<dbReference type="CDD" id="cd14798">
    <property type="entry name" value="RX-CC_like"/>
    <property type="match status" value="1"/>
</dbReference>
<keyword evidence="2" id="KW-0547">Nucleotide-binding</keyword>
<dbReference type="GO" id="GO:0006952">
    <property type="term" value="P:defense response"/>
    <property type="evidence" value="ECO:0007669"/>
    <property type="project" value="UniProtKB-KW"/>
</dbReference>
<dbReference type="AlphaFoldDB" id="A0AA39SU20"/>
<reference evidence="6" key="1">
    <citation type="journal article" date="2022" name="Plant J.">
        <title>Strategies of tolerance reflected in two North American maple genomes.</title>
        <authorList>
            <person name="McEvoy S.L."/>
            <person name="Sezen U.U."/>
            <person name="Trouern-Trend A."/>
            <person name="McMahon S.M."/>
            <person name="Schaberg P.G."/>
            <person name="Yang J."/>
            <person name="Wegrzyn J.L."/>
            <person name="Swenson N.G."/>
        </authorList>
    </citation>
    <scope>NUCLEOTIDE SEQUENCE</scope>
    <source>
        <strain evidence="6">NS2018</strain>
    </source>
</reference>
<dbReference type="PANTHER" id="PTHR36766">
    <property type="entry name" value="PLANT BROAD-SPECTRUM MILDEW RESISTANCE PROTEIN RPW8"/>
    <property type="match status" value="1"/>
</dbReference>
<accession>A0AA39SU20</accession>
<keyword evidence="3" id="KW-0611">Plant defense</keyword>
<evidence type="ECO:0000256" key="2">
    <source>
        <dbReference type="ARBA" id="ARBA00022741"/>
    </source>
</evidence>
<evidence type="ECO:0000256" key="3">
    <source>
        <dbReference type="ARBA" id="ARBA00022821"/>
    </source>
</evidence>
<dbReference type="Gene3D" id="3.80.10.10">
    <property type="entry name" value="Ribonuclease Inhibitor"/>
    <property type="match status" value="2"/>
</dbReference>
<evidence type="ECO:0000313" key="7">
    <source>
        <dbReference type="Proteomes" id="UP001168877"/>
    </source>
</evidence>
<dbReference type="GO" id="GO:0005524">
    <property type="term" value="F:ATP binding"/>
    <property type="evidence" value="ECO:0007669"/>
    <property type="project" value="UniProtKB-KW"/>
</dbReference>
<feature type="domain" description="Disease resistance N-terminal" evidence="5">
    <location>
        <begin position="11"/>
        <end position="99"/>
    </location>
</feature>
<evidence type="ECO:0000256" key="4">
    <source>
        <dbReference type="ARBA" id="ARBA00022840"/>
    </source>
</evidence>
<evidence type="ECO:0000256" key="1">
    <source>
        <dbReference type="ARBA" id="ARBA00022737"/>
    </source>
</evidence>
<evidence type="ECO:0000259" key="5">
    <source>
        <dbReference type="Pfam" id="PF18052"/>
    </source>
</evidence>
<keyword evidence="7" id="KW-1185">Reference proteome</keyword>
<protein>
    <recommendedName>
        <fullName evidence="5">Disease resistance N-terminal domain-containing protein</fullName>
    </recommendedName>
</protein>
<dbReference type="InterPro" id="IPR032675">
    <property type="entry name" value="LRR_dom_sf"/>
</dbReference>
<dbReference type="InterPro" id="IPR038005">
    <property type="entry name" value="RX-like_CC"/>
</dbReference>
<dbReference type="EMBL" id="JAUESC010000004">
    <property type="protein sequence ID" value="KAK0596612.1"/>
    <property type="molecule type" value="Genomic_DNA"/>
</dbReference>
<dbReference type="Proteomes" id="UP001168877">
    <property type="component" value="Unassembled WGS sequence"/>
</dbReference>
<sequence>MATDILVSPIVDLLLGKLGPLAYQQVCLMYGVEKDLQKLQTTLTTIKNGLLDAEEQQLHNRQVGAWLEELKDVCYDAEDVFDEFQAEALRRQVLAEHGSIPTKVCNALSWPKSLAFRFNIGHKIKEIRERLDEIASNQTKFGFTNRVENRINVRRQRETHSFVVASEIIGRGKDKEEYLIEDIGNLKALRILSICNCPNLVSLPSSMKCLSSLEGLFLVDCEKLNLDWGRGMEEEDTHQDLNGTRPHLRALYLEKLPKLVELPQWLLRCSANTLQWLGIEECPNLLALPDSLQNLKSLRSFLIQDCPNVSSLPQDMHGLTTLERIEIGGCPTLSERCEQGSGEDWPQIAHVPNIWLDGDLIIK</sequence>
<evidence type="ECO:0000313" key="6">
    <source>
        <dbReference type="EMBL" id="KAK0596612.1"/>
    </source>
</evidence>
<keyword evidence="1" id="KW-0677">Repeat</keyword>
<dbReference type="PANTHER" id="PTHR36766:SF61">
    <property type="entry name" value="NB-ARC DOMAIN DISEASE RESISTANCE PROTEIN"/>
    <property type="match status" value="1"/>
</dbReference>
<reference evidence="6" key="2">
    <citation type="submission" date="2023-06" db="EMBL/GenBank/DDBJ databases">
        <authorList>
            <person name="Swenson N.G."/>
            <person name="Wegrzyn J.L."/>
            <person name="Mcevoy S.L."/>
        </authorList>
    </citation>
    <scope>NUCLEOTIDE SEQUENCE</scope>
    <source>
        <strain evidence="6">NS2018</strain>
        <tissue evidence="6">Leaf</tissue>
    </source>
</reference>
<dbReference type="SUPFAM" id="SSF52058">
    <property type="entry name" value="L domain-like"/>
    <property type="match status" value="1"/>
</dbReference>
<dbReference type="Gene3D" id="1.20.5.4130">
    <property type="match status" value="1"/>
</dbReference>
<organism evidence="6 7">
    <name type="scientific">Acer saccharum</name>
    <name type="common">Sugar maple</name>
    <dbReference type="NCBI Taxonomy" id="4024"/>
    <lineage>
        <taxon>Eukaryota</taxon>
        <taxon>Viridiplantae</taxon>
        <taxon>Streptophyta</taxon>
        <taxon>Embryophyta</taxon>
        <taxon>Tracheophyta</taxon>
        <taxon>Spermatophyta</taxon>
        <taxon>Magnoliopsida</taxon>
        <taxon>eudicotyledons</taxon>
        <taxon>Gunneridae</taxon>
        <taxon>Pentapetalae</taxon>
        <taxon>rosids</taxon>
        <taxon>malvids</taxon>
        <taxon>Sapindales</taxon>
        <taxon>Sapindaceae</taxon>
        <taxon>Hippocastanoideae</taxon>
        <taxon>Acereae</taxon>
        <taxon>Acer</taxon>
    </lineage>
</organism>
<keyword evidence="4" id="KW-0067">ATP-binding</keyword>
<dbReference type="InterPro" id="IPR041118">
    <property type="entry name" value="Rx_N"/>
</dbReference>
<gene>
    <name evidence="6" type="ORF">LWI29_017321</name>
</gene>
<dbReference type="Pfam" id="PF18052">
    <property type="entry name" value="Rx_N"/>
    <property type="match status" value="1"/>
</dbReference>
<proteinExistence type="predicted"/>
<name>A0AA39SU20_ACESA</name>